<keyword evidence="5 10" id="KW-0812">Transmembrane</keyword>
<dbReference type="PANTHER" id="PTHR43528">
    <property type="entry name" value="ALPHA-KETOGLUTARATE PERMEASE"/>
    <property type="match status" value="1"/>
</dbReference>
<feature type="transmembrane region" description="Helical" evidence="10">
    <location>
        <begin position="187"/>
        <end position="206"/>
    </location>
</feature>
<dbReference type="PROSITE" id="PS00216">
    <property type="entry name" value="SUGAR_TRANSPORT_1"/>
    <property type="match status" value="1"/>
</dbReference>
<feature type="transmembrane region" description="Helical" evidence="10">
    <location>
        <begin position="51"/>
        <end position="75"/>
    </location>
</feature>
<keyword evidence="3" id="KW-0813">Transport</keyword>
<keyword evidence="4" id="KW-1003">Cell membrane</keyword>
<evidence type="ECO:0000256" key="3">
    <source>
        <dbReference type="ARBA" id="ARBA00022448"/>
    </source>
</evidence>
<protein>
    <submittedName>
        <fullName evidence="12">MFS transporter</fullName>
    </submittedName>
</protein>
<evidence type="ECO:0000256" key="10">
    <source>
        <dbReference type="SAM" id="Phobius"/>
    </source>
</evidence>
<feature type="region of interest" description="Disordered" evidence="9">
    <location>
        <begin position="430"/>
        <end position="453"/>
    </location>
</feature>
<feature type="transmembrane region" description="Helical" evidence="10">
    <location>
        <begin position="21"/>
        <end position="45"/>
    </location>
</feature>
<dbReference type="InterPro" id="IPR011701">
    <property type="entry name" value="MFS"/>
</dbReference>
<name>A0ABT6ZZ51_9ACTN</name>
<feature type="transmembrane region" description="Helical" evidence="10">
    <location>
        <begin position="369"/>
        <end position="392"/>
    </location>
</feature>
<accession>A0ABT6ZZ51</accession>
<feature type="transmembrane region" description="Helical" evidence="10">
    <location>
        <begin position="398"/>
        <end position="419"/>
    </location>
</feature>
<dbReference type="InterPro" id="IPR036259">
    <property type="entry name" value="MFS_trans_sf"/>
</dbReference>
<feature type="transmembrane region" description="Helical" evidence="10">
    <location>
        <begin position="307"/>
        <end position="324"/>
    </location>
</feature>
<sequence>MTQDSGRTAADRRKITLATAIGNFVEWFDSGAYAVMSATIAGLFFPQYDSTASLLATWAIFAGGFVARPVGAAFFGHYGDRLGRNKALALSVLLMSGATFFIGVLPTYASLGLAAPILLFLLRALQGFSTGGEYTGASAFIVEYAPDGKRARFAGAVPMTVGVASVAGSMVGVVLTSTLGDAAMQSWGWRVPFLIAAPLGLIGLYLRSRVEDTPVFRELEQRQEVEATPLRDAVKLCGRQIATLFGYSITNAVGYYLMSSYMIAYMSQELGYSSSMAMLTAVVAMFAYCVACPLAARASDRYGRKPLLLIACGGFAVLTLPAFALMGTGLAGAMAGTSVLAVLVAVIGTSNVPALVEMFPGHLRASGSAIGYTAAYVLFGGTAPFVATGLVAASGTALAPGFYLAGLAVVSTLVVALAFRETRHLSLTRTTVTEEPGAAAGPAAEEAAPLPAS</sequence>
<proteinExistence type="inferred from homology"/>
<dbReference type="PROSITE" id="PS50850">
    <property type="entry name" value="MFS"/>
    <property type="match status" value="1"/>
</dbReference>
<evidence type="ECO:0000256" key="8">
    <source>
        <dbReference type="ARBA" id="ARBA00023136"/>
    </source>
</evidence>
<evidence type="ECO:0000256" key="7">
    <source>
        <dbReference type="ARBA" id="ARBA00022989"/>
    </source>
</evidence>
<dbReference type="Gene3D" id="1.20.1250.20">
    <property type="entry name" value="MFS general substrate transporter like domains"/>
    <property type="match status" value="2"/>
</dbReference>
<dbReference type="SUPFAM" id="SSF103473">
    <property type="entry name" value="MFS general substrate transporter"/>
    <property type="match status" value="1"/>
</dbReference>
<keyword evidence="6" id="KW-0769">Symport</keyword>
<feature type="transmembrane region" description="Helical" evidence="10">
    <location>
        <begin position="330"/>
        <end position="348"/>
    </location>
</feature>
<evidence type="ECO:0000313" key="12">
    <source>
        <dbReference type="EMBL" id="MDJ1134358.1"/>
    </source>
</evidence>
<dbReference type="InterPro" id="IPR005828">
    <property type="entry name" value="MFS_sugar_transport-like"/>
</dbReference>
<dbReference type="Pfam" id="PF00083">
    <property type="entry name" value="Sugar_tr"/>
    <property type="match status" value="1"/>
</dbReference>
<dbReference type="InterPro" id="IPR020846">
    <property type="entry name" value="MFS_dom"/>
</dbReference>
<keyword evidence="8 10" id="KW-0472">Membrane</keyword>
<comment type="similarity">
    <text evidence="2">Belongs to the major facilitator superfamily. Metabolite:H+ Symporter (MHS) family (TC 2.A.1.6) family.</text>
</comment>
<comment type="subcellular location">
    <subcellularLocation>
        <location evidence="1">Cell membrane</location>
        <topology evidence="1">Multi-pass membrane protein</topology>
    </subcellularLocation>
</comment>
<evidence type="ECO:0000256" key="9">
    <source>
        <dbReference type="SAM" id="MobiDB-lite"/>
    </source>
</evidence>
<dbReference type="Proteomes" id="UP001214441">
    <property type="component" value="Unassembled WGS sequence"/>
</dbReference>
<evidence type="ECO:0000256" key="6">
    <source>
        <dbReference type="ARBA" id="ARBA00022847"/>
    </source>
</evidence>
<feature type="transmembrane region" description="Helical" evidence="10">
    <location>
        <begin position="153"/>
        <end position="175"/>
    </location>
</feature>
<comment type="caution">
    <text evidence="12">The sequence shown here is derived from an EMBL/GenBank/DDBJ whole genome shotgun (WGS) entry which is preliminary data.</text>
</comment>
<dbReference type="InterPro" id="IPR051084">
    <property type="entry name" value="H+-coupled_symporters"/>
</dbReference>
<feature type="transmembrane region" description="Helical" evidence="10">
    <location>
        <begin position="87"/>
        <end position="105"/>
    </location>
</feature>
<evidence type="ECO:0000259" key="11">
    <source>
        <dbReference type="PROSITE" id="PS50850"/>
    </source>
</evidence>
<reference evidence="12 13" key="1">
    <citation type="submission" date="2023-05" db="EMBL/GenBank/DDBJ databases">
        <title>Streptantibioticus silvisoli sp. nov., acidotolerant actinomycetes 1 from pine litter.</title>
        <authorList>
            <person name="Swiecimska M."/>
            <person name="Golinska P."/>
            <person name="Sangal V."/>
            <person name="Wachnowicz B."/>
            <person name="Goodfellow M."/>
        </authorList>
    </citation>
    <scope>NUCLEOTIDE SEQUENCE [LARGE SCALE GENOMIC DNA]</scope>
    <source>
        <strain evidence="12 13">DSM 42109</strain>
    </source>
</reference>
<dbReference type="RefSeq" id="WP_274046553.1">
    <property type="nucleotide sequence ID" value="NZ_JANCPR020000020.1"/>
</dbReference>
<dbReference type="PANTHER" id="PTHR43528:SF1">
    <property type="entry name" value="ALPHA-KETOGLUTARATE PERMEASE"/>
    <property type="match status" value="1"/>
</dbReference>
<feature type="transmembrane region" description="Helical" evidence="10">
    <location>
        <begin position="244"/>
        <end position="264"/>
    </location>
</feature>
<gene>
    <name evidence="12" type="ORF">NMN56_020800</name>
</gene>
<evidence type="ECO:0000256" key="5">
    <source>
        <dbReference type="ARBA" id="ARBA00022692"/>
    </source>
</evidence>
<evidence type="ECO:0000256" key="1">
    <source>
        <dbReference type="ARBA" id="ARBA00004651"/>
    </source>
</evidence>
<evidence type="ECO:0000256" key="4">
    <source>
        <dbReference type="ARBA" id="ARBA00022475"/>
    </source>
</evidence>
<dbReference type="Pfam" id="PF07690">
    <property type="entry name" value="MFS_1"/>
    <property type="match status" value="1"/>
</dbReference>
<evidence type="ECO:0000313" key="13">
    <source>
        <dbReference type="Proteomes" id="UP001214441"/>
    </source>
</evidence>
<evidence type="ECO:0000256" key="2">
    <source>
        <dbReference type="ARBA" id="ARBA00008240"/>
    </source>
</evidence>
<feature type="domain" description="Major facilitator superfamily (MFS) profile" evidence="11">
    <location>
        <begin position="15"/>
        <end position="423"/>
    </location>
</feature>
<feature type="compositionally biased region" description="Low complexity" evidence="9">
    <location>
        <begin position="434"/>
        <end position="453"/>
    </location>
</feature>
<keyword evidence="13" id="KW-1185">Reference proteome</keyword>
<feature type="transmembrane region" description="Helical" evidence="10">
    <location>
        <begin position="276"/>
        <end position="295"/>
    </location>
</feature>
<dbReference type="EMBL" id="JANCPR020000020">
    <property type="protein sequence ID" value="MDJ1134358.1"/>
    <property type="molecule type" value="Genomic_DNA"/>
</dbReference>
<dbReference type="PROSITE" id="PS00217">
    <property type="entry name" value="SUGAR_TRANSPORT_2"/>
    <property type="match status" value="1"/>
</dbReference>
<feature type="transmembrane region" description="Helical" evidence="10">
    <location>
        <begin position="111"/>
        <end position="132"/>
    </location>
</feature>
<organism evidence="12 13">
    <name type="scientific">Streptomyces iconiensis</name>
    <dbReference type="NCBI Taxonomy" id="1384038"/>
    <lineage>
        <taxon>Bacteria</taxon>
        <taxon>Bacillati</taxon>
        <taxon>Actinomycetota</taxon>
        <taxon>Actinomycetes</taxon>
        <taxon>Kitasatosporales</taxon>
        <taxon>Streptomycetaceae</taxon>
        <taxon>Streptomyces</taxon>
    </lineage>
</organism>
<dbReference type="InterPro" id="IPR005829">
    <property type="entry name" value="Sugar_transporter_CS"/>
</dbReference>
<keyword evidence="7 10" id="KW-1133">Transmembrane helix</keyword>